<reference evidence="5" key="3">
    <citation type="journal article" date="2004" name="Trends Parasitol.">
        <title>The Anopheles gambiae genome: an update.</title>
        <authorList>
            <person name="Mongin E."/>
            <person name="Louis C."/>
            <person name="Holt R.A."/>
            <person name="Birney E."/>
            <person name="Collins F.H."/>
        </authorList>
    </citation>
    <scope>NUCLEOTIDE SEQUENCE</scope>
    <source>
        <strain evidence="5">PEST</strain>
    </source>
</reference>
<dbReference type="GO" id="GO:0071203">
    <property type="term" value="C:WASH complex"/>
    <property type="evidence" value="ECO:0007669"/>
    <property type="project" value="InterPro"/>
</dbReference>
<feature type="compositionally biased region" description="Low complexity" evidence="3">
    <location>
        <begin position="452"/>
        <end position="461"/>
    </location>
</feature>
<dbReference type="VEuPathDB" id="VectorBase:AGAMI1_009059"/>
<dbReference type="STRING" id="7165.Q7PMJ3"/>
<dbReference type="GO" id="GO:0003779">
    <property type="term" value="F:actin binding"/>
    <property type="evidence" value="ECO:0007669"/>
    <property type="project" value="UniProtKB-KW"/>
</dbReference>
<dbReference type="GO" id="GO:0043014">
    <property type="term" value="F:alpha-tubulin binding"/>
    <property type="evidence" value="ECO:0007669"/>
    <property type="project" value="InterPro"/>
</dbReference>
<dbReference type="eggNOG" id="ENOG502QSX3">
    <property type="taxonomic scope" value="Eukaryota"/>
</dbReference>
<feature type="non-terminal residue" evidence="5">
    <location>
        <position position="1"/>
    </location>
</feature>
<keyword evidence="2" id="KW-0009">Actin-binding</keyword>
<dbReference type="OMA" id="SMDSPYE"/>
<feature type="region of interest" description="Disordered" evidence="3">
    <location>
        <begin position="380"/>
        <end position="409"/>
    </location>
</feature>
<feature type="region of interest" description="Disordered" evidence="3">
    <location>
        <begin position="344"/>
        <end position="365"/>
    </location>
</feature>
<evidence type="ECO:0000256" key="2">
    <source>
        <dbReference type="ARBA" id="ARBA00023203"/>
    </source>
</evidence>
<reference evidence="5" key="4">
    <citation type="journal article" date="2007" name="Genome Biol.">
        <title>Update of the Anopheles gambiae PEST genome assembly.</title>
        <authorList>
            <person name="Sharakhova M.V."/>
            <person name="Hammond M.P."/>
            <person name="Lobo N.F."/>
            <person name="Krzywinski J."/>
            <person name="Unger M.F."/>
            <person name="Hillenmeyer M.E."/>
            <person name="Bruggner R.V."/>
            <person name="Birney E."/>
            <person name="Collins F.H."/>
        </authorList>
    </citation>
    <scope>NUCLEOTIDE SEQUENCE</scope>
    <source>
        <strain evidence="5">PEST</strain>
    </source>
</reference>
<accession>Q7PMJ3</accession>
<dbReference type="EMBL" id="AAAB01008979">
    <property type="protein sequence ID" value="EAA13757.5"/>
    <property type="molecule type" value="Genomic_DNA"/>
</dbReference>
<evidence type="ECO:0000256" key="3">
    <source>
        <dbReference type="SAM" id="MobiDB-lite"/>
    </source>
</evidence>
<reference evidence="5" key="2">
    <citation type="submission" date="2002-03" db="EMBL/GenBank/DDBJ databases">
        <authorList>
            <consortium name="The Anopheles Genome Sequencing Consortium"/>
        </authorList>
    </citation>
    <scope>NUCLEOTIDE SEQUENCE</scope>
    <source>
        <strain evidence="5">PEST</strain>
    </source>
</reference>
<protein>
    <submittedName>
        <fullName evidence="5">AGAP010756-PA</fullName>
    </submittedName>
</protein>
<dbReference type="InterPro" id="IPR028290">
    <property type="entry name" value="WASH1"/>
</dbReference>
<dbReference type="InterPro" id="IPR021854">
    <property type="entry name" value="WASH1_WAHD"/>
</dbReference>
<dbReference type="HOGENOM" id="CLU_029156_1_0_1"/>
<dbReference type="VEuPathDB" id="VectorBase:AGAP010756"/>
<comment type="similarity">
    <text evidence="1">Belongs to the WASH1 family.</text>
</comment>
<dbReference type="PANTHER" id="PTHR23331">
    <property type="entry name" value="CXYORF1"/>
    <property type="match status" value="1"/>
</dbReference>
<feature type="region of interest" description="Disordered" evidence="3">
    <location>
        <begin position="421"/>
        <end position="468"/>
    </location>
</feature>
<reference evidence="5" key="1">
    <citation type="journal article" date="2002" name="Science">
        <title>The genome sequence of the malaria mosquito Anopheles gambiae.</title>
        <authorList>
            <person name="Holt R.A."/>
            <person name="Subramanian G.M."/>
            <person name="Halpern A."/>
            <person name="Sutton G.G."/>
            <person name="Charlab R."/>
            <person name="Nusskern D.R."/>
            <person name="Wincker P."/>
            <person name="Clark A.G."/>
            <person name="Ribeiro J.M."/>
            <person name="Wides R."/>
            <person name="Salzberg S.L."/>
            <person name="Loftus B."/>
            <person name="Yandell M."/>
            <person name="Majoros W.H."/>
            <person name="Rusch D.B."/>
            <person name="Lai Z."/>
            <person name="Kraft C.L."/>
            <person name="Abril J.F."/>
            <person name="Anthouard V."/>
            <person name="Arensburger P."/>
            <person name="Atkinson P.W."/>
            <person name="Baden H."/>
            <person name="de Berardinis V."/>
            <person name="Baldwin D."/>
            <person name="Benes V."/>
            <person name="Biedler J."/>
            <person name="Blass C."/>
            <person name="Bolanos R."/>
            <person name="Boscus D."/>
            <person name="Barnstead M."/>
            <person name="Cai S."/>
            <person name="Center A."/>
            <person name="Chaturverdi K."/>
            <person name="Christophides G.K."/>
            <person name="Chrystal M.A."/>
            <person name="Clamp M."/>
            <person name="Cravchik A."/>
            <person name="Curwen V."/>
            <person name="Dana A."/>
            <person name="Delcher A."/>
            <person name="Dew I."/>
            <person name="Evans C.A."/>
            <person name="Flanigan M."/>
            <person name="Grundschober-Freimoser A."/>
            <person name="Friedli L."/>
            <person name="Gu Z."/>
            <person name="Guan P."/>
            <person name="Guigo R."/>
            <person name="Hillenmeyer M.E."/>
            <person name="Hladun S.L."/>
            <person name="Hogan J.R."/>
            <person name="Hong Y.S."/>
            <person name="Hoover J."/>
            <person name="Jaillon O."/>
            <person name="Ke Z."/>
            <person name="Kodira C."/>
            <person name="Kokoza E."/>
            <person name="Koutsos A."/>
            <person name="Letunic I."/>
            <person name="Levitsky A."/>
            <person name="Liang Y."/>
            <person name="Lin J.J."/>
            <person name="Lobo N.F."/>
            <person name="Lopez J.R."/>
            <person name="Malek J.A."/>
            <person name="McIntosh T.C."/>
            <person name="Meister S."/>
            <person name="Miller J."/>
            <person name="Mobarry C."/>
            <person name="Mongin E."/>
            <person name="Murphy S.D."/>
            <person name="O'Brochta D.A."/>
            <person name="Pfannkoch C."/>
            <person name="Qi R."/>
            <person name="Regier M.A."/>
            <person name="Remington K."/>
            <person name="Shao H."/>
            <person name="Sharakhova M.V."/>
            <person name="Sitter C.D."/>
            <person name="Shetty J."/>
            <person name="Smith T.J."/>
            <person name="Strong R."/>
            <person name="Sun J."/>
            <person name="Thomasova D."/>
            <person name="Ton L.Q."/>
            <person name="Topalis P."/>
            <person name="Tu Z."/>
            <person name="Unger M.F."/>
            <person name="Walenz B."/>
            <person name="Wang A."/>
            <person name="Wang J."/>
            <person name="Wang M."/>
            <person name="Wang X."/>
            <person name="Woodford K.J."/>
            <person name="Wortman J.R."/>
            <person name="Wu M."/>
            <person name="Yao A."/>
            <person name="Zdobnov E.M."/>
            <person name="Zhang H."/>
            <person name="Zhao Q."/>
            <person name="Zhao S."/>
            <person name="Zhu S.C."/>
            <person name="Zhimulev I."/>
            <person name="Coluzzi M."/>
            <person name="della Torre A."/>
            <person name="Roth C.W."/>
            <person name="Louis C."/>
            <person name="Kalush F."/>
            <person name="Mural R.J."/>
            <person name="Myers E.W."/>
            <person name="Adams M.D."/>
            <person name="Smith H.O."/>
            <person name="Broder S."/>
            <person name="Gardner M.J."/>
            <person name="Fraser C.M."/>
            <person name="Birney E."/>
            <person name="Bork P."/>
            <person name="Brey P.T."/>
            <person name="Venter J.C."/>
            <person name="Weissenbach J."/>
            <person name="Kafatos F.C."/>
            <person name="Collins F.H."/>
            <person name="Hoffman S.L."/>
        </authorList>
    </citation>
    <scope>NUCLEOTIDE SEQUENCE [LARGE SCALE GENOMIC DNA]</scope>
    <source>
        <strain evidence="5">PEST</strain>
    </source>
</reference>
<organism evidence="5">
    <name type="scientific">Anopheles gambiae</name>
    <name type="common">African malaria mosquito</name>
    <dbReference type="NCBI Taxonomy" id="7165"/>
    <lineage>
        <taxon>Eukaryota</taxon>
        <taxon>Metazoa</taxon>
        <taxon>Ecdysozoa</taxon>
        <taxon>Arthropoda</taxon>
        <taxon>Hexapoda</taxon>
        <taxon>Insecta</taxon>
        <taxon>Pterygota</taxon>
        <taxon>Neoptera</taxon>
        <taxon>Endopterygota</taxon>
        <taxon>Diptera</taxon>
        <taxon>Nematocera</taxon>
        <taxon>Culicoidea</taxon>
        <taxon>Culicidae</taxon>
        <taxon>Anophelinae</taxon>
        <taxon>Anopheles</taxon>
    </lineage>
</organism>
<feature type="compositionally biased region" description="Basic and acidic residues" evidence="3">
    <location>
        <begin position="380"/>
        <end position="396"/>
    </location>
</feature>
<dbReference type="AlphaFoldDB" id="Q7PMJ3"/>
<name>Q7PMJ3_ANOGA</name>
<dbReference type="Pfam" id="PF11945">
    <property type="entry name" value="WASH_WAHD"/>
    <property type="match status" value="1"/>
</dbReference>
<sequence>LREEMHTYSVPIVKHDIRHEETILDAINAFEYLNQVVEDVFGKINARIERNRARLEAIDGRVEQVSASVRKLHETKQAIIIYSPSRYPAADVDPTIEPTFTPTNGIALAECHFRLRDKPYLPSHSLQEKIQFYHVKSPRESERIFPFESAPARSGSGSLQGRGLGPFLDTLLLFSEPAYVQQYRGQDWKRPVRKSSSHAVGGIREEKVLSSSSPIIRSRMKKKSQDIFYTPSLNDAPKLDVPIDLPDLPGIVSNINYVGNSTLIAPSLQLAGIIEQLPSLEDLTSAIDVADHHSKEKKVGESVPMPVPPIARSAPETVLTAHPLSLARSLSKPWPVCVSQFTATAPATSKPEAPKQKEPLPAPAGNAHFNLMEAIRRAGGAEKANLRHSDRREGGGGRDGAASSGEPKSLIDDLHNKLQMRRKGISGTREPQEPQGNVIDRLSALIPPPAPKLAADASASESNEEDWE</sequence>
<gene>
    <name evidence="5" type="ORF">AgaP_AGAP010756</name>
</gene>
<dbReference type="PaxDb" id="7165-AGAP010756-PA"/>
<dbReference type="GO" id="GO:0005769">
    <property type="term" value="C:early endosome"/>
    <property type="evidence" value="ECO:0007669"/>
    <property type="project" value="InterPro"/>
</dbReference>
<comment type="caution">
    <text evidence="5">The sequence shown here is derived from an EMBL/GenBank/DDBJ whole genome shotgun (WGS) entry which is preliminary data.</text>
</comment>
<evidence type="ECO:0000259" key="4">
    <source>
        <dbReference type="Pfam" id="PF11945"/>
    </source>
</evidence>
<reference evidence="5" key="5">
    <citation type="submission" date="2011-05" db="EMBL/GenBank/DDBJ databases">
        <authorList>
            <consortium name="VectorBase"/>
        </authorList>
    </citation>
    <scope>NUCLEOTIDE SEQUENCE</scope>
    <source>
        <strain evidence="5">PEST</strain>
    </source>
</reference>
<evidence type="ECO:0000256" key="1">
    <source>
        <dbReference type="ARBA" id="ARBA00005602"/>
    </source>
</evidence>
<feature type="domain" description="WASH1 WAHD" evidence="4">
    <location>
        <begin position="5"/>
        <end position="296"/>
    </location>
</feature>
<evidence type="ECO:0000313" key="5">
    <source>
        <dbReference type="EMBL" id="EAA13757.5"/>
    </source>
</evidence>
<dbReference type="PhylomeDB" id="Q7PMJ3"/>
<dbReference type="GO" id="GO:0034314">
    <property type="term" value="P:Arp2/3 complex-mediated actin nucleation"/>
    <property type="evidence" value="ECO:0007669"/>
    <property type="project" value="InterPro"/>
</dbReference>
<proteinExistence type="inferred from homology"/>
<dbReference type="PANTHER" id="PTHR23331:SF1">
    <property type="entry name" value="WASH COMPLEX SUBUNIT 1"/>
    <property type="match status" value="1"/>
</dbReference>